<dbReference type="RefSeq" id="WP_144249641.1">
    <property type="nucleotide sequence ID" value="NZ_VLPK01000003.1"/>
</dbReference>
<evidence type="ECO:0000313" key="1">
    <source>
        <dbReference type="EMBL" id="TSJ39604.1"/>
    </source>
</evidence>
<dbReference type="OrthoDB" id="1493187at2"/>
<accession>A0A556MI68</accession>
<dbReference type="Proteomes" id="UP000318733">
    <property type="component" value="Unassembled WGS sequence"/>
</dbReference>
<organism evidence="1 2">
    <name type="scientific">Mucilaginibacter corticis</name>
    <dbReference type="NCBI Taxonomy" id="2597670"/>
    <lineage>
        <taxon>Bacteria</taxon>
        <taxon>Pseudomonadati</taxon>
        <taxon>Bacteroidota</taxon>
        <taxon>Sphingobacteriia</taxon>
        <taxon>Sphingobacteriales</taxon>
        <taxon>Sphingobacteriaceae</taxon>
        <taxon>Mucilaginibacter</taxon>
    </lineage>
</organism>
<dbReference type="EMBL" id="VLPK01000003">
    <property type="protein sequence ID" value="TSJ39604.1"/>
    <property type="molecule type" value="Genomic_DNA"/>
</dbReference>
<dbReference type="InterPro" id="IPR019861">
    <property type="entry name" value="PorP/SprF_Bacteroidetes"/>
</dbReference>
<proteinExistence type="predicted"/>
<sequence length="339" mass="37121">MKKIIYLLIFFAFGIHTVIAQQLPQYTQYVFNNYLLNPAVTGIENYTDAKLGYRNQWSGLNGAPVTSFLTVNAPIGDNFINGDATAFPGGGEINPSSRLYTQNYQASEPHHGIGFMVVTDKAGSITQTNVAATYAYHLGLAPKLNLAVGVSAGFNRTNLNTADVTLADPFDPAIANGNNSQWHPDLGLGAWLYSGDYYFGVSVQQLLTQNLYFSTSTQAVNASKTVPHYFFTAGTKLYVSDDITLLPSFLIKEIQPVPLTYDVNLKMSFQDKFWIGGSYRHGDSFGALAGFNLSSFINVGYSYDITTSALNNVSYGSHEIVIGILLNNRYKVTCPQHGF</sequence>
<dbReference type="NCBIfam" id="TIGR03519">
    <property type="entry name" value="T9SS_PorP_fam"/>
    <property type="match status" value="1"/>
</dbReference>
<comment type="caution">
    <text evidence="1">The sequence shown here is derived from an EMBL/GenBank/DDBJ whole genome shotgun (WGS) entry which is preliminary data.</text>
</comment>
<gene>
    <name evidence="1" type="ORF">FO440_17835</name>
</gene>
<dbReference type="AlphaFoldDB" id="A0A556MI68"/>
<keyword evidence="2" id="KW-1185">Reference proteome</keyword>
<reference evidence="1 2" key="1">
    <citation type="submission" date="2019-07" db="EMBL/GenBank/DDBJ databases">
        <authorList>
            <person name="Huq M.A."/>
        </authorList>
    </citation>
    <scope>NUCLEOTIDE SEQUENCE [LARGE SCALE GENOMIC DNA]</scope>
    <source>
        <strain evidence="1 2">MAH-19</strain>
    </source>
</reference>
<dbReference type="Pfam" id="PF11751">
    <property type="entry name" value="PorP_SprF"/>
    <property type="match status" value="1"/>
</dbReference>
<evidence type="ECO:0000313" key="2">
    <source>
        <dbReference type="Proteomes" id="UP000318733"/>
    </source>
</evidence>
<protein>
    <submittedName>
        <fullName evidence="1">Type IX secretion system membrane protein PorP/SprF</fullName>
    </submittedName>
</protein>
<name>A0A556MI68_9SPHI</name>